<evidence type="ECO:0000256" key="1">
    <source>
        <dbReference type="ARBA" id="ARBA00023015"/>
    </source>
</evidence>
<gene>
    <name evidence="6" type="ORF">ASPFODRAFT_85160</name>
</gene>
<dbReference type="PANTHER" id="PTHR38791">
    <property type="entry name" value="ZN(II)2CYS6 TRANSCRIPTION FACTOR (EUROFUNG)-RELATED-RELATED"/>
    <property type="match status" value="1"/>
</dbReference>
<evidence type="ECO:0000256" key="4">
    <source>
        <dbReference type="ARBA" id="ARBA00023242"/>
    </source>
</evidence>
<keyword evidence="2" id="KW-0238">DNA-binding</keyword>
<dbReference type="SMART" id="SM00066">
    <property type="entry name" value="GAL4"/>
    <property type="match status" value="1"/>
</dbReference>
<evidence type="ECO:0000259" key="5">
    <source>
        <dbReference type="PROSITE" id="PS50048"/>
    </source>
</evidence>
<dbReference type="Pfam" id="PF00172">
    <property type="entry name" value="Zn_clus"/>
    <property type="match status" value="1"/>
</dbReference>
<dbReference type="Gene3D" id="4.10.240.10">
    <property type="entry name" value="Zn(2)-C6 fungal-type DNA-binding domain"/>
    <property type="match status" value="1"/>
</dbReference>
<proteinExistence type="predicted"/>
<dbReference type="OrthoDB" id="5429770at2759"/>
<protein>
    <recommendedName>
        <fullName evidence="5">Zn(2)-C6 fungal-type domain-containing protein</fullName>
    </recommendedName>
</protein>
<dbReference type="Proteomes" id="UP000184063">
    <property type="component" value="Unassembled WGS sequence"/>
</dbReference>
<keyword evidence="4" id="KW-0539">Nucleus</keyword>
<dbReference type="AlphaFoldDB" id="A0A1M3T4F8"/>
<feature type="domain" description="Zn(2)-C6 fungal-type" evidence="5">
    <location>
        <begin position="10"/>
        <end position="38"/>
    </location>
</feature>
<evidence type="ECO:0000313" key="6">
    <source>
        <dbReference type="EMBL" id="OJZ81644.1"/>
    </source>
</evidence>
<dbReference type="GO" id="GO:0003677">
    <property type="term" value="F:DNA binding"/>
    <property type="evidence" value="ECO:0007669"/>
    <property type="project" value="UniProtKB-KW"/>
</dbReference>
<evidence type="ECO:0000256" key="2">
    <source>
        <dbReference type="ARBA" id="ARBA00023125"/>
    </source>
</evidence>
<dbReference type="InterPro" id="IPR053175">
    <property type="entry name" value="DHMBA_Reg_Transcription_Factor"/>
</dbReference>
<dbReference type="GO" id="GO:0009893">
    <property type="term" value="P:positive regulation of metabolic process"/>
    <property type="evidence" value="ECO:0007669"/>
    <property type="project" value="UniProtKB-ARBA"/>
</dbReference>
<keyword evidence="1" id="KW-0805">Transcription regulation</keyword>
<evidence type="ECO:0000256" key="3">
    <source>
        <dbReference type="ARBA" id="ARBA00023163"/>
    </source>
</evidence>
<dbReference type="InterPro" id="IPR036864">
    <property type="entry name" value="Zn2-C6_fun-type_DNA-bd_sf"/>
</dbReference>
<name>A0A1M3T4F8_ASPLC</name>
<dbReference type="GO" id="GO:0008270">
    <property type="term" value="F:zinc ion binding"/>
    <property type="evidence" value="ECO:0007669"/>
    <property type="project" value="InterPro"/>
</dbReference>
<evidence type="ECO:0000313" key="7">
    <source>
        <dbReference type="Proteomes" id="UP000184063"/>
    </source>
</evidence>
<sequence>MVRHGRLSRGCQVCRTRKIKCDRARPHCNQCLKSGWKCPQYGDTIERMFLHHNPENPDSDYVPNATIALPVICNTARVQNPALSTANILGGTIVQSTESRAIEFFMSAHTFHNTGLIRGHFEYLSTFNDDVMNEQRIVASLRAVALAAYATKFQHVALLKKARQYYVAALRHINAALLSCHEAAKNATIISILFLNTFEALTCESEDFPCQRETHLKGVASILDIRGVELVQSRPGLQLFRQTLLCISVTCLMRSFRIPMGLVKLHRHTAAYMDTSDPAWKLSDIMIELSYFRAMVKDCTLCDPEKIIASAKEIDHNLCSLAGNMPEAWQFQVIELVTTSELVMGTQYHVYPDAWVAGVWNNIRTCRLLLHGEIKQQLESVLDTSLYDAVQYQHSVIIMQQVVSDICASVPQYCGYLPVKSGSVSYTQTVSNGIPAIAGIYLLFWPLLYAGQMASSEYQRDWVINRMRYIGETTGIQQAFVFEAILKRGVDPVQ</sequence>
<dbReference type="InterPro" id="IPR001138">
    <property type="entry name" value="Zn2Cys6_DnaBD"/>
</dbReference>
<dbReference type="CDD" id="cd00067">
    <property type="entry name" value="GAL4"/>
    <property type="match status" value="1"/>
</dbReference>
<organism evidence="6 7">
    <name type="scientific">Aspergillus luchuensis (strain CBS 106.47)</name>
    <dbReference type="NCBI Taxonomy" id="1137211"/>
    <lineage>
        <taxon>Eukaryota</taxon>
        <taxon>Fungi</taxon>
        <taxon>Dikarya</taxon>
        <taxon>Ascomycota</taxon>
        <taxon>Pezizomycotina</taxon>
        <taxon>Eurotiomycetes</taxon>
        <taxon>Eurotiomycetidae</taxon>
        <taxon>Eurotiales</taxon>
        <taxon>Aspergillaceae</taxon>
        <taxon>Aspergillus</taxon>
        <taxon>Aspergillus subgen. Circumdati</taxon>
    </lineage>
</organism>
<dbReference type="EMBL" id="KV878250">
    <property type="protein sequence ID" value="OJZ81644.1"/>
    <property type="molecule type" value="Genomic_DNA"/>
</dbReference>
<dbReference type="SUPFAM" id="SSF57701">
    <property type="entry name" value="Zn2/Cys6 DNA-binding domain"/>
    <property type="match status" value="1"/>
</dbReference>
<dbReference type="VEuPathDB" id="FungiDB:ASPFODRAFT_85160"/>
<dbReference type="PROSITE" id="PS50048">
    <property type="entry name" value="ZN2_CY6_FUNGAL_2"/>
    <property type="match status" value="1"/>
</dbReference>
<dbReference type="GO" id="GO:0000981">
    <property type="term" value="F:DNA-binding transcription factor activity, RNA polymerase II-specific"/>
    <property type="evidence" value="ECO:0007669"/>
    <property type="project" value="InterPro"/>
</dbReference>
<reference evidence="7" key="1">
    <citation type="journal article" date="2017" name="Genome Biol.">
        <title>Comparative genomics reveals high biological diversity and specific adaptations in the industrially and medically important fungal genus Aspergillus.</title>
        <authorList>
            <person name="de Vries R.P."/>
            <person name="Riley R."/>
            <person name="Wiebenga A."/>
            <person name="Aguilar-Osorio G."/>
            <person name="Amillis S."/>
            <person name="Uchima C.A."/>
            <person name="Anderluh G."/>
            <person name="Asadollahi M."/>
            <person name="Askin M."/>
            <person name="Barry K."/>
            <person name="Battaglia E."/>
            <person name="Bayram O."/>
            <person name="Benocci T."/>
            <person name="Braus-Stromeyer S.A."/>
            <person name="Caldana C."/>
            <person name="Canovas D."/>
            <person name="Cerqueira G.C."/>
            <person name="Chen F."/>
            <person name="Chen W."/>
            <person name="Choi C."/>
            <person name="Clum A."/>
            <person name="Dos Santos R.A."/>
            <person name="Damasio A.R."/>
            <person name="Diallinas G."/>
            <person name="Emri T."/>
            <person name="Fekete E."/>
            <person name="Flipphi M."/>
            <person name="Freyberg S."/>
            <person name="Gallo A."/>
            <person name="Gournas C."/>
            <person name="Habgood R."/>
            <person name="Hainaut M."/>
            <person name="Harispe M.L."/>
            <person name="Henrissat B."/>
            <person name="Hilden K.S."/>
            <person name="Hope R."/>
            <person name="Hossain A."/>
            <person name="Karabika E."/>
            <person name="Karaffa L."/>
            <person name="Karanyi Z."/>
            <person name="Krasevec N."/>
            <person name="Kuo A."/>
            <person name="Kusch H."/>
            <person name="LaButti K."/>
            <person name="Lagendijk E.L."/>
            <person name="Lapidus A."/>
            <person name="Levasseur A."/>
            <person name="Lindquist E."/>
            <person name="Lipzen A."/>
            <person name="Logrieco A.F."/>
            <person name="MacCabe A."/>
            <person name="Maekelae M.R."/>
            <person name="Malavazi I."/>
            <person name="Melin P."/>
            <person name="Meyer V."/>
            <person name="Mielnichuk N."/>
            <person name="Miskei M."/>
            <person name="Molnar A.P."/>
            <person name="Mule G."/>
            <person name="Ngan C.Y."/>
            <person name="Orejas M."/>
            <person name="Orosz E."/>
            <person name="Ouedraogo J.P."/>
            <person name="Overkamp K.M."/>
            <person name="Park H.-S."/>
            <person name="Perrone G."/>
            <person name="Piumi F."/>
            <person name="Punt P.J."/>
            <person name="Ram A.F."/>
            <person name="Ramon A."/>
            <person name="Rauscher S."/>
            <person name="Record E."/>
            <person name="Riano-Pachon D.M."/>
            <person name="Robert V."/>
            <person name="Roehrig J."/>
            <person name="Ruller R."/>
            <person name="Salamov A."/>
            <person name="Salih N.S."/>
            <person name="Samson R.A."/>
            <person name="Sandor E."/>
            <person name="Sanguinetti M."/>
            <person name="Schuetze T."/>
            <person name="Sepcic K."/>
            <person name="Shelest E."/>
            <person name="Sherlock G."/>
            <person name="Sophianopoulou V."/>
            <person name="Squina F.M."/>
            <person name="Sun H."/>
            <person name="Susca A."/>
            <person name="Todd R.B."/>
            <person name="Tsang A."/>
            <person name="Unkles S.E."/>
            <person name="van de Wiele N."/>
            <person name="van Rossen-Uffink D."/>
            <person name="Oliveira J.V."/>
            <person name="Vesth T.C."/>
            <person name="Visser J."/>
            <person name="Yu J.-H."/>
            <person name="Zhou M."/>
            <person name="Andersen M.R."/>
            <person name="Archer D.B."/>
            <person name="Baker S.E."/>
            <person name="Benoit I."/>
            <person name="Brakhage A.A."/>
            <person name="Braus G.H."/>
            <person name="Fischer R."/>
            <person name="Frisvad J.C."/>
            <person name="Goldman G.H."/>
            <person name="Houbraken J."/>
            <person name="Oakley B."/>
            <person name="Pocsi I."/>
            <person name="Scazzocchio C."/>
            <person name="Seiboth B."/>
            <person name="vanKuyk P.A."/>
            <person name="Wortman J."/>
            <person name="Dyer P.S."/>
            <person name="Grigoriev I.V."/>
        </authorList>
    </citation>
    <scope>NUCLEOTIDE SEQUENCE [LARGE SCALE GENOMIC DNA]</scope>
    <source>
        <strain evidence="7">CBS 106.47</strain>
    </source>
</reference>
<dbReference type="PROSITE" id="PS00463">
    <property type="entry name" value="ZN2_CY6_FUNGAL_1"/>
    <property type="match status" value="1"/>
</dbReference>
<keyword evidence="3" id="KW-0804">Transcription</keyword>
<accession>A0A1M3T4F8</accession>